<comment type="catalytic activity">
    <reaction evidence="13">
        <text>ATP + H2O = ADP + phosphate + H(+)</text>
        <dbReference type="Rhea" id="RHEA:13065"/>
        <dbReference type="ChEBI" id="CHEBI:15377"/>
        <dbReference type="ChEBI" id="CHEBI:15378"/>
        <dbReference type="ChEBI" id="CHEBI:30616"/>
        <dbReference type="ChEBI" id="CHEBI:43474"/>
        <dbReference type="ChEBI" id="CHEBI:456216"/>
        <dbReference type="EC" id="3.6.4.12"/>
    </reaction>
</comment>
<dbReference type="SMART" id="SM00490">
    <property type="entry name" value="HELICc"/>
    <property type="match status" value="1"/>
</dbReference>
<feature type="compositionally biased region" description="Polar residues" evidence="14">
    <location>
        <begin position="205"/>
        <end position="254"/>
    </location>
</feature>
<dbReference type="PANTHER" id="PTHR45685">
    <property type="entry name" value="HELICASE SRCAP-RELATED"/>
    <property type="match status" value="1"/>
</dbReference>
<feature type="region of interest" description="Disordered" evidence="14">
    <location>
        <begin position="1907"/>
        <end position="1932"/>
    </location>
</feature>
<keyword evidence="6" id="KW-0378">Hydrolase</keyword>
<comment type="similarity">
    <text evidence="2">Belongs to the SNF2/RAD54 helicase family. SWR1 subfamily.</text>
</comment>
<dbReference type="PROSITE" id="PS51192">
    <property type="entry name" value="HELICASE_ATP_BIND_1"/>
    <property type="match status" value="1"/>
</dbReference>
<feature type="compositionally biased region" description="Low complexity" evidence="14">
    <location>
        <begin position="341"/>
        <end position="357"/>
    </location>
</feature>
<dbReference type="InterPro" id="IPR001650">
    <property type="entry name" value="Helicase_C-like"/>
</dbReference>
<dbReference type="Pfam" id="PF00271">
    <property type="entry name" value="Helicase_C"/>
    <property type="match status" value="1"/>
</dbReference>
<feature type="compositionally biased region" description="Acidic residues" evidence="14">
    <location>
        <begin position="955"/>
        <end position="975"/>
    </location>
</feature>
<evidence type="ECO:0000256" key="9">
    <source>
        <dbReference type="ARBA" id="ARBA00022853"/>
    </source>
</evidence>
<dbReference type="InterPro" id="IPR049730">
    <property type="entry name" value="SNF2/RAD54-like_C"/>
</dbReference>
<dbReference type="PANTHER" id="PTHR45685:SF1">
    <property type="entry name" value="HELICASE SRCAP"/>
    <property type="match status" value="1"/>
</dbReference>
<dbReference type="EMBL" id="JAAAIN010000304">
    <property type="protein sequence ID" value="KAG0316423.1"/>
    <property type="molecule type" value="Genomic_DNA"/>
</dbReference>
<evidence type="ECO:0000259" key="15">
    <source>
        <dbReference type="PROSITE" id="PS51192"/>
    </source>
</evidence>
<gene>
    <name evidence="18" type="primary">SWR1</name>
    <name evidence="18" type="ORF">BGZ97_006876</name>
</gene>
<comment type="subcellular location">
    <subcellularLocation>
        <location evidence="1">Nucleus</location>
    </subcellularLocation>
</comment>
<keyword evidence="11" id="KW-0010">Activator</keyword>
<name>A0A9P6RDP2_9FUNG</name>
<comment type="subunit">
    <text evidence="3">Component of the SWR1 chromatin-remodeling complex.</text>
</comment>
<dbReference type="InterPro" id="IPR014012">
    <property type="entry name" value="HSA_dom"/>
</dbReference>
<dbReference type="GO" id="GO:0003677">
    <property type="term" value="F:DNA binding"/>
    <property type="evidence" value="ECO:0007669"/>
    <property type="project" value="UniProtKB-KW"/>
</dbReference>
<evidence type="ECO:0000256" key="13">
    <source>
        <dbReference type="ARBA" id="ARBA00047995"/>
    </source>
</evidence>
<dbReference type="Proteomes" id="UP000823405">
    <property type="component" value="Unassembled WGS sequence"/>
</dbReference>
<feature type="compositionally biased region" description="Acidic residues" evidence="14">
    <location>
        <begin position="1991"/>
        <end position="2033"/>
    </location>
</feature>
<evidence type="ECO:0000256" key="2">
    <source>
        <dbReference type="ARBA" id="ARBA00009220"/>
    </source>
</evidence>
<dbReference type="FunFam" id="3.40.50.10810:FF:000005">
    <property type="entry name" value="Photoperiod-independent early flowering 1"/>
    <property type="match status" value="1"/>
</dbReference>
<dbReference type="InterPro" id="IPR014001">
    <property type="entry name" value="Helicase_ATP-bd"/>
</dbReference>
<dbReference type="GO" id="GO:0042393">
    <property type="term" value="F:histone binding"/>
    <property type="evidence" value="ECO:0007669"/>
    <property type="project" value="TreeGrafter"/>
</dbReference>
<feature type="compositionally biased region" description="Polar residues" evidence="14">
    <location>
        <begin position="115"/>
        <end position="137"/>
    </location>
</feature>
<feature type="region of interest" description="Disordered" evidence="14">
    <location>
        <begin position="1978"/>
        <end position="2085"/>
    </location>
</feature>
<comment type="caution">
    <text evidence="18">The sequence shown here is derived from an EMBL/GenBank/DDBJ whole genome shotgun (WGS) entry which is preliminary data.</text>
</comment>
<dbReference type="SMART" id="SM00573">
    <property type="entry name" value="HSA"/>
    <property type="match status" value="1"/>
</dbReference>
<dbReference type="Gene3D" id="3.40.50.300">
    <property type="entry name" value="P-loop containing nucleotide triphosphate hydrolases"/>
    <property type="match status" value="1"/>
</dbReference>
<evidence type="ECO:0000256" key="10">
    <source>
        <dbReference type="ARBA" id="ARBA00023125"/>
    </source>
</evidence>
<dbReference type="InterPro" id="IPR050520">
    <property type="entry name" value="INO80/SWR1_helicase"/>
</dbReference>
<dbReference type="InterPro" id="IPR000330">
    <property type="entry name" value="SNF2_N"/>
</dbReference>
<evidence type="ECO:0000256" key="1">
    <source>
        <dbReference type="ARBA" id="ARBA00004123"/>
    </source>
</evidence>
<dbReference type="GO" id="GO:0016887">
    <property type="term" value="F:ATP hydrolysis activity"/>
    <property type="evidence" value="ECO:0007669"/>
    <property type="project" value="TreeGrafter"/>
</dbReference>
<dbReference type="OrthoDB" id="372624at2759"/>
<evidence type="ECO:0000256" key="14">
    <source>
        <dbReference type="SAM" id="MobiDB-lite"/>
    </source>
</evidence>
<sequence>MTTTIANGHISTDSPAEPVPVKRGPGRPPRSQMVSAPTPAVDTSSDSTSRPRRTPRAVTVSPISGSPVTLGQDTHMTRSQDSTPAATTPETANPSRMSGQRTSSRQIRTPGKFLTDSSPATVSSKLNTVKASPSNQRPLLNQPPAPEPPRKRGPGRPVTNPNNIHNRSAAVAKSAPPSPPPVIPLKRGPGRPPRNPLSVRATPHVVSTATAGSRTKSKSASPTMIRSSNHATINGLRSSTAVSTPKSPSSATSEPVTVVRRGPGRPPRSSDSANSPPSSSSPTLPYWKYPTQTQIVIPGLSPTSSRSRKRYNKSEAEEEDAPTSPDGMESGFPLRKRRVVSLTNMSTSSQSSTRSKPPSLPEPPKPPTPPKPLTPLDRLRLTKVVEQEGKLHEVIDRHDSLARELYHLETYTTMLTYDPVKIKSDHSEKMIRFLRNFDLWSQVPDLVSNVQLSTNRISTRRSANEHREQLVDILQKNVEGALPRRTDLSSSIDIIRQGPLRGYPTQFASFDQYLNSFVYVDDEEVTPEEADSRAETHAQLLDRIDTLRAEGRLGGKPGKPFVDPEVPKLQYNWLMEHIMTSSRLIKEEGKLQIARARKVSKMITRHFEQLHGKSEREQRLEEKRMRKVAKLTSNEVKKKWRYVEGIVKARHKALLKEEQEEAGKRHLNLILEHSTQILEVQQSTLIGAPAASGIGVVSDAPDLLEVLSDLPSVPSPRSRRSSAALSAISSDAELDAGDAEFTAAEPDADDETTLANEESGSEDDEAEINGLAAEMDIPIEELLRQYGYQLSGGEESDGDDEQDDEEMDDKPESKTTPKKEKSSDSPFQDNSQELQPVLKVEQDAEEESVSALKDVIADESLDVQGDAEKENGRAQASKDTPDEERMASVVSSSTQSEERGLSSKEIAKALPEGIKAASKPSPLSTSERGHRAKRRRLSLNDLYRGPPLPWNPYGEVDDERTMEQEELGEVDSDSEELADLIEEKDMPMEDLLDRYAYEAESSEYSDSYYDSDSEYEGMSIMSAQQRAKRADPRYVVTLQDVATSRKFPTRPSSEFTDTDTEYDDNRTISIYGTDDELSLGDMLPLLDPVTRSVTPEADNFETGANVKTKIPFLLKHQLREYQHVGMDWLANLYSNGLNGILADEMGLGKTMQTIALLAHLACEHGVWGPHLIVVPTSVMLNWEMEFKKWCPGFKIMTYYGSPRERKEKRVGWSREHAFHVCITSYQLVVQDQTVFRRKAWQYLILDEAHNIKNFRSQRWQTLLNFNSARRLLLTGTPLQNNLMELWSLLYFLMPNGVSETMPVGFANQKEFQEWFSHPVDRMIEGNEQQDEDSKAAIARLHTVLRPYLLRRLKADVETQMPAKYEHIVYCRLSKRQRFLYDDFMSRAKTRETLASGNFLSIINCLMQLRKVCNHPDLFEVRPIVTSFAMPSAVTSFGISEFLIRRKMFAEIDKARDSVNLGFLGLVFTGAEERLSTMDLDIMAELDAKRCFQKKASEFASTQAKTLSNGHHYQDIRQYSSMRRHLHLQTSRQRWDQLGYVNSNRCHSNLVFGSSLLRMCQELPRAKKGCAHILDQASDPRQYLKYTNAIAQAVVSSADRFYQSQETIKRFAFVTPAVLVRDQTWSPVHVNPSPSKLEIACQKAEEFLHPVDSCLQVQFPDKRLLQFDCGKLQKLDSLLRELKSGGHRALIFTQMTKVLDILEIFLNIHGHRYLRLDGATKVENRQHLTDRFNSDPKILAFILSTRSGGVGINLTGADTVIFYDSDWNPSMDRQCQDRCHRIGQTRDVHIYRFVSEFTIEENMLKKANQKRMLDNVVIQEGEFTTDYFQKMDWRDMLGEEDLAKIGDLGPTQANGEPQDLSTVHGTDLEQALAAAEDENDVLAMQQAKHEMEGVDVGDFSEAGAVAAAGVGPNGTADPSKADRSEKGGKSGESGMARIQFEASSSSVAFNDEEGEVIEMGHVDEYMLRFMEREYGHYVGFGGLPKPVKLDEVDNEEEEEEEEEQMEVDEEEEEEEEEEEDEYDIEDDDVNDSGEEAGREDSSEEEEGGGGTNSMAKGKGRKEEVDDDDDDNDNGDDARVEAMDEDD</sequence>
<keyword evidence="5" id="KW-0547">Nucleotide-binding</keyword>
<evidence type="ECO:0000256" key="5">
    <source>
        <dbReference type="ARBA" id="ARBA00022741"/>
    </source>
</evidence>
<keyword evidence="19" id="KW-1185">Reference proteome</keyword>
<keyword evidence="9" id="KW-0156">Chromatin regulator</keyword>
<proteinExistence type="inferred from homology"/>
<feature type="compositionally biased region" description="Polar residues" evidence="14">
    <location>
        <begin position="1"/>
        <end position="14"/>
    </location>
</feature>
<feature type="compositionally biased region" description="Low complexity" evidence="14">
    <location>
        <begin position="710"/>
        <end position="731"/>
    </location>
</feature>
<feature type="compositionally biased region" description="Basic and acidic residues" evidence="14">
    <location>
        <begin position="1918"/>
        <end position="1928"/>
    </location>
</feature>
<evidence type="ECO:0000259" key="16">
    <source>
        <dbReference type="PROSITE" id="PS51194"/>
    </source>
</evidence>
<feature type="domain" description="Helicase ATP-binding" evidence="15">
    <location>
        <begin position="1130"/>
        <end position="1295"/>
    </location>
</feature>
<dbReference type="CDD" id="cd18003">
    <property type="entry name" value="DEXQc_SRCAP"/>
    <property type="match status" value="1"/>
</dbReference>
<dbReference type="SUPFAM" id="SSF52540">
    <property type="entry name" value="P-loop containing nucleoside triphosphate hydrolases"/>
    <property type="match status" value="2"/>
</dbReference>
<feature type="region of interest" description="Disordered" evidence="14">
    <location>
        <begin position="1"/>
        <end position="377"/>
    </location>
</feature>
<evidence type="ECO:0000256" key="12">
    <source>
        <dbReference type="ARBA" id="ARBA00023242"/>
    </source>
</evidence>
<dbReference type="EC" id="3.6.4.12" evidence="4"/>
<dbReference type="CDD" id="cd18793">
    <property type="entry name" value="SF2_C_SNF"/>
    <property type="match status" value="1"/>
</dbReference>
<feature type="compositionally biased region" description="Pro residues" evidence="14">
    <location>
        <begin position="358"/>
        <end position="373"/>
    </location>
</feature>
<feature type="compositionally biased region" description="Polar residues" evidence="14">
    <location>
        <begin position="290"/>
        <end position="305"/>
    </location>
</feature>
<evidence type="ECO:0000256" key="8">
    <source>
        <dbReference type="ARBA" id="ARBA00022840"/>
    </source>
</evidence>
<evidence type="ECO:0000256" key="6">
    <source>
        <dbReference type="ARBA" id="ARBA00022801"/>
    </source>
</evidence>
<accession>A0A9P6RDP2</accession>
<evidence type="ECO:0000256" key="11">
    <source>
        <dbReference type="ARBA" id="ARBA00023159"/>
    </source>
</evidence>
<feature type="compositionally biased region" description="Acidic residues" evidence="14">
    <location>
        <begin position="2063"/>
        <end position="2073"/>
    </location>
</feature>
<dbReference type="InterPro" id="IPR027417">
    <property type="entry name" value="P-loop_NTPase"/>
</dbReference>
<feature type="compositionally biased region" description="Low complexity" evidence="14">
    <location>
        <begin position="255"/>
        <end position="285"/>
    </location>
</feature>
<dbReference type="GO" id="GO:0006338">
    <property type="term" value="P:chromatin remodeling"/>
    <property type="evidence" value="ECO:0007669"/>
    <property type="project" value="TreeGrafter"/>
</dbReference>
<feature type="compositionally biased region" description="Polar residues" evidence="14">
    <location>
        <begin position="95"/>
        <end position="107"/>
    </location>
</feature>
<keyword evidence="10" id="KW-0238">DNA-binding</keyword>
<evidence type="ECO:0000259" key="17">
    <source>
        <dbReference type="PROSITE" id="PS51204"/>
    </source>
</evidence>
<feature type="region of interest" description="Disordered" evidence="14">
    <location>
        <begin position="788"/>
        <end position="975"/>
    </location>
</feature>
<keyword evidence="7" id="KW-0347">Helicase</keyword>
<dbReference type="GO" id="GO:0000812">
    <property type="term" value="C:Swr1 complex"/>
    <property type="evidence" value="ECO:0007669"/>
    <property type="project" value="TreeGrafter"/>
</dbReference>
<feature type="domain" description="Helicase C-terminal" evidence="16">
    <location>
        <begin position="1673"/>
        <end position="1823"/>
    </location>
</feature>
<dbReference type="FunFam" id="3.40.50.300:FF:000655">
    <property type="entry name" value="Protein PHOTOPERIOD-INDEPENDENT EARLY FLOWERING 1"/>
    <property type="match status" value="1"/>
</dbReference>
<feature type="region of interest" description="Disordered" evidence="14">
    <location>
        <begin position="710"/>
        <end position="765"/>
    </location>
</feature>
<feature type="compositionally biased region" description="Polar residues" evidence="14">
    <location>
        <begin position="63"/>
        <end position="82"/>
    </location>
</feature>
<feature type="compositionally biased region" description="Basic and acidic residues" evidence="14">
    <location>
        <begin position="810"/>
        <end position="823"/>
    </location>
</feature>
<dbReference type="InterPro" id="IPR038718">
    <property type="entry name" value="SNF2-like_sf"/>
</dbReference>
<dbReference type="PROSITE" id="PS51204">
    <property type="entry name" value="HSA"/>
    <property type="match status" value="1"/>
</dbReference>
<reference evidence="18" key="1">
    <citation type="journal article" date="2020" name="Fungal Divers.">
        <title>Resolving the Mortierellaceae phylogeny through synthesis of multi-gene phylogenetics and phylogenomics.</title>
        <authorList>
            <person name="Vandepol N."/>
            <person name="Liber J."/>
            <person name="Desiro A."/>
            <person name="Na H."/>
            <person name="Kennedy M."/>
            <person name="Barry K."/>
            <person name="Grigoriev I.V."/>
            <person name="Miller A.N."/>
            <person name="O'Donnell K."/>
            <person name="Stajich J.E."/>
            <person name="Bonito G."/>
        </authorList>
    </citation>
    <scope>NUCLEOTIDE SEQUENCE</scope>
    <source>
        <strain evidence="18">NVP60</strain>
    </source>
</reference>
<evidence type="ECO:0000256" key="4">
    <source>
        <dbReference type="ARBA" id="ARBA00012551"/>
    </source>
</evidence>
<dbReference type="PROSITE" id="PS51194">
    <property type="entry name" value="HELICASE_CTER"/>
    <property type="match status" value="1"/>
</dbReference>
<dbReference type="SMART" id="SM00487">
    <property type="entry name" value="DEXDc"/>
    <property type="match status" value="1"/>
</dbReference>
<feature type="compositionally biased region" description="Basic and acidic residues" evidence="14">
    <location>
        <begin position="2074"/>
        <end position="2085"/>
    </location>
</feature>
<dbReference type="Gene3D" id="3.40.50.10810">
    <property type="entry name" value="Tandem AAA-ATPase domain"/>
    <property type="match status" value="1"/>
</dbReference>
<organism evidence="18 19">
    <name type="scientific">Linnemannia gamsii</name>
    <dbReference type="NCBI Taxonomy" id="64522"/>
    <lineage>
        <taxon>Eukaryota</taxon>
        <taxon>Fungi</taxon>
        <taxon>Fungi incertae sedis</taxon>
        <taxon>Mucoromycota</taxon>
        <taxon>Mortierellomycotina</taxon>
        <taxon>Mortierellomycetes</taxon>
        <taxon>Mortierellales</taxon>
        <taxon>Mortierellaceae</taxon>
        <taxon>Linnemannia</taxon>
    </lineage>
</organism>
<dbReference type="Pfam" id="PF00176">
    <property type="entry name" value="SNF2-rel_dom"/>
    <property type="match status" value="1"/>
</dbReference>
<dbReference type="Pfam" id="PF07529">
    <property type="entry name" value="HSA"/>
    <property type="match status" value="1"/>
</dbReference>
<protein>
    <recommendedName>
        <fullName evidence="4">DNA helicase</fullName>
        <ecNumber evidence="4">3.6.4.12</ecNumber>
    </recommendedName>
</protein>
<feature type="compositionally biased region" description="Low complexity" evidence="14">
    <location>
        <begin position="83"/>
        <end position="94"/>
    </location>
</feature>
<dbReference type="GO" id="GO:0003678">
    <property type="term" value="F:DNA helicase activity"/>
    <property type="evidence" value="ECO:0007669"/>
    <property type="project" value="UniProtKB-EC"/>
</dbReference>
<evidence type="ECO:0000256" key="3">
    <source>
        <dbReference type="ARBA" id="ARBA00011826"/>
    </source>
</evidence>
<feature type="domain" description="HSA" evidence="17">
    <location>
        <begin position="558"/>
        <end position="630"/>
    </location>
</feature>
<dbReference type="FunFam" id="1.20.120.850:FF:000012">
    <property type="entry name" value="protein PHOTOPERIOD-INDEPENDENT EARLY FLOWERING 1 isoform X3"/>
    <property type="match status" value="1"/>
</dbReference>
<keyword evidence="8" id="KW-0067">ATP-binding</keyword>
<feature type="compositionally biased region" description="Basic and acidic residues" evidence="14">
    <location>
        <begin position="896"/>
        <end position="907"/>
    </location>
</feature>
<evidence type="ECO:0000313" key="18">
    <source>
        <dbReference type="EMBL" id="KAG0316423.1"/>
    </source>
</evidence>
<feature type="compositionally biased region" description="Acidic residues" evidence="14">
    <location>
        <begin position="794"/>
        <end position="809"/>
    </location>
</feature>
<dbReference type="GO" id="GO:0005524">
    <property type="term" value="F:ATP binding"/>
    <property type="evidence" value="ECO:0007669"/>
    <property type="project" value="UniProtKB-KW"/>
</dbReference>
<evidence type="ECO:0000256" key="7">
    <source>
        <dbReference type="ARBA" id="ARBA00022806"/>
    </source>
</evidence>
<dbReference type="Gene3D" id="1.20.120.850">
    <property type="entry name" value="SWI2/SNF2 ATPases, N-terminal domain"/>
    <property type="match status" value="1"/>
</dbReference>
<evidence type="ECO:0000313" key="19">
    <source>
        <dbReference type="Proteomes" id="UP000823405"/>
    </source>
</evidence>
<keyword evidence="12" id="KW-0539">Nucleus</keyword>